<dbReference type="EMBL" id="FNZK01000017">
    <property type="protein sequence ID" value="SEJ78963.1"/>
    <property type="molecule type" value="Genomic_DNA"/>
</dbReference>
<dbReference type="InterPro" id="IPR035965">
    <property type="entry name" value="PAS-like_dom_sf"/>
</dbReference>
<evidence type="ECO:0000313" key="3">
    <source>
        <dbReference type="Proteomes" id="UP000199662"/>
    </source>
</evidence>
<dbReference type="Gene3D" id="3.30.450.20">
    <property type="entry name" value="PAS domain"/>
    <property type="match status" value="1"/>
</dbReference>
<protein>
    <submittedName>
        <fullName evidence="2">Diguanylate cyclase (GGDEF) domain-containing protein</fullName>
    </submittedName>
</protein>
<dbReference type="PROSITE" id="PS50887">
    <property type="entry name" value="GGDEF"/>
    <property type="match status" value="1"/>
</dbReference>
<dbReference type="AlphaFoldDB" id="A0A1H7BML5"/>
<keyword evidence="3" id="KW-1185">Reference proteome</keyword>
<reference evidence="2 3" key="1">
    <citation type="submission" date="2016-10" db="EMBL/GenBank/DDBJ databases">
        <authorList>
            <person name="de Groot N.N."/>
        </authorList>
    </citation>
    <scope>NUCLEOTIDE SEQUENCE [LARGE SCALE GENOMIC DNA]</scope>
    <source>
        <strain evidence="2 3">DSM 2179</strain>
    </source>
</reference>
<dbReference type="CDD" id="cd01949">
    <property type="entry name" value="GGDEF"/>
    <property type="match status" value="1"/>
</dbReference>
<dbReference type="SUPFAM" id="SSF55073">
    <property type="entry name" value="Nucleotide cyclase"/>
    <property type="match status" value="1"/>
</dbReference>
<dbReference type="CDD" id="cd00130">
    <property type="entry name" value="PAS"/>
    <property type="match status" value="1"/>
</dbReference>
<evidence type="ECO:0000313" key="2">
    <source>
        <dbReference type="EMBL" id="SEJ78963.1"/>
    </source>
</evidence>
<organism evidence="2 3">
    <name type="scientific">Propionispira arboris</name>
    <dbReference type="NCBI Taxonomy" id="84035"/>
    <lineage>
        <taxon>Bacteria</taxon>
        <taxon>Bacillati</taxon>
        <taxon>Bacillota</taxon>
        <taxon>Negativicutes</taxon>
        <taxon>Selenomonadales</taxon>
        <taxon>Selenomonadaceae</taxon>
        <taxon>Propionispira</taxon>
    </lineage>
</organism>
<dbReference type="InterPro" id="IPR000160">
    <property type="entry name" value="GGDEF_dom"/>
</dbReference>
<dbReference type="Pfam" id="PF13426">
    <property type="entry name" value="PAS_9"/>
    <property type="match status" value="1"/>
</dbReference>
<feature type="domain" description="GGDEF" evidence="1">
    <location>
        <begin position="175"/>
        <end position="308"/>
    </location>
</feature>
<name>A0A1H7BML5_9FIRM</name>
<dbReference type="InterPro" id="IPR029016">
    <property type="entry name" value="GAF-like_dom_sf"/>
</dbReference>
<dbReference type="InterPro" id="IPR001610">
    <property type="entry name" value="PAC"/>
</dbReference>
<accession>A0A1H7BML5</accession>
<dbReference type="NCBIfam" id="TIGR00254">
    <property type="entry name" value="GGDEF"/>
    <property type="match status" value="1"/>
</dbReference>
<dbReference type="InterPro" id="IPR029787">
    <property type="entry name" value="Nucleotide_cyclase"/>
</dbReference>
<dbReference type="STRING" id="84035.SAMN05660742_11729"/>
<dbReference type="Proteomes" id="UP000199662">
    <property type="component" value="Unassembled WGS sequence"/>
</dbReference>
<dbReference type="InterPro" id="IPR000014">
    <property type="entry name" value="PAS"/>
</dbReference>
<dbReference type="SUPFAM" id="SSF55781">
    <property type="entry name" value="GAF domain-like"/>
    <property type="match status" value="1"/>
</dbReference>
<sequence>MTRLRQFDVDSYRILAELSEAVMFEWEIHPDCFFAAANWKLNFGHEPIMENFSQNIEKIFFMHPDDKDVLLEYVNKIKNGPNNLSFTQNYLKFEMRLKNKDQEYIWFRLRLILRYIDDVHPDRLLGMMTNIDEEKKEFELLRYQAQKDLLTGLYNKMTTNTLITEYLENSCLPDKKQALFIIDIDGFKEVNDHFGHLFGDAVIADLAQRIEKTFRETDIVGRIGGDEFIVLIKNISKLELIEQKAQELLKYLKRTYSSNGETYAVSASIGIALCPDHGTFFTDLFNKADHALYYVKEHGKNNYALYHQKLPEAAYNNARIDTQKVDSTKRRKKSFHENVIEYVFKILYHTKDANVAINLILEVIGEKYDISRMFILERTAVGGYVNTFEWCNYDVESRQAEQQDIPKEAAEKFKPYFDENGIFSCVNIAMLPNELRQYFAGTPVRALLECQMIEGGVAAGFIGFEYNEYARMWKSDEIESLSFTAEILSTFLLKKRAMDKLQVVHLQTLEILDNIDSFVYVIDKKSHETLFLNKKAIEFFGANKIGGRCYEFISCEDGPCDYCPMLFLTDSLDHVAQEVYLPKRNLWFKAAVSRIQWTEGRDVCLLHCHDITAYKTK</sequence>
<evidence type="ECO:0000259" key="1">
    <source>
        <dbReference type="PROSITE" id="PS50887"/>
    </source>
</evidence>
<dbReference type="InterPro" id="IPR052155">
    <property type="entry name" value="Biofilm_reg_signaling"/>
</dbReference>
<dbReference type="Gene3D" id="3.30.70.270">
    <property type="match status" value="1"/>
</dbReference>
<proteinExistence type="predicted"/>
<dbReference type="SMART" id="SM00086">
    <property type="entry name" value="PAC"/>
    <property type="match status" value="1"/>
</dbReference>
<dbReference type="Pfam" id="PF00990">
    <property type="entry name" value="GGDEF"/>
    <property type="match status" value="1"/>
</dbReference>
<dbReference type="SMART" id="SM00267">
    <property type="entry name" value="GGDEF"/>
    <property type="match status" value="1"/>
</dbReference>
<dbReference type="Gene3D" id="3.30.450.40">
    <property type="match status" value="1"/>
</dbReference>
<dbReference type="PANTHER" id="PTHR44757">
    <property type="entry name" value="DIGUANYLATE CYCLASE DGCP"/>
    <property type="match status" value="1"/>
</dbReference>
<dbReference type="PANTHER" id="PTHR44757:SF2">
    <property type="entry name" value="BIOFILM ARCHITECTURE MAINTENANCE PROTEIN MBAA"/>
    <property type="match status" value="1"/>
</dbReference>
<dbReference type="InterPro" id="IPR043128">
    <property type="entry name" value="Rev_trsase/Diguanyl_cyclase"/>
</dbReference>
<gene>
    <name evidence="2" type="ORF">SAMN05660742_11729</name>
</gene>
<dbReference type="SUPFAM" id="SSF55785">
    <property type="entry name" value="PYP-like sensor domain (PAS domain)"/>
    <property type="match status" value="2"/>
</dbReference>